<evidence type="ECO:0000313" key="2">
    <source>
        <dbReference type="EMBL" id="VEI12607.1"/>
    </source>
</evidence>
<dbReference type="RefSeq" id="WP_126415797.1">
    <property type="nucleotide sequence ID" value="NZ_LR134476.1"/>
</dbReference>
<dbReference type="AlphaFoldDB" id="A0A3S4VEV2"/>
<dbReference type="EMBL" id="LR134476">
    <property type="protein sequence ID" value="VEI12607.1"/>
    <property type="molecule type" value="Genomic_DNA"/>
</dbReference>
<protein>
    <recommendedName>
        <fullName evidence="4">Cell division protein FtsL</fullName>
    </recommendedName>
</protein>
<accession>A0A3S4VEV2</accession>
<keyword evidence="1" id="KW-1133">Transmembrane helix</keyword>
<keyword evidence="3" id="KW-1185">Reference proteome</keyword>
<keyword evidence="1" id="KW-0472">Membrane</keyword>
<organism evidence="2 3">
    <name type="scientific">Trueperella bialowiezensis</name>
    <dbReference type="NCBI Taxonomy" id="312285"/>
    <lineage>
        <taxon>Bacteria</taxon>
        <taxon>Bacillati</taxon>
        <taxon>Actinomycetota</taxon>
        <taxon>Actinomycetes</taxon>
        <taxon>Actinomycetales</taxon>
        <taxon>Actinomycetaceae</taxon>
        <taxon>Trueperella</taxon>
    </lineage>
</organism>
<evidence type="ECO:0000256" key="1">
    <source>
        <dbReference type="SAM" id="Phobius"/>
    </source>
</evidence>
<gene>
    <name evidence="2" type="ORF">NCTC13354_00295</name>
</gene>
<feature type="transmembrane region" description="Helical" evidence="1">
    <location>
        <begin position="36"/>
        <end position="57"/>
    </location>
</feature>
<evidence type="ECO:0000313" key="3">
    <source>
        <dbReference type="Proteomes" id="UP000269542"/>
    </source>
</evidence>
<reference evidence="2 3" key="1">
    <citation type="submission" date="2018-12" db="EMBL/GenBank/DDBJ databases">
        <authorList>
            <consortium name="Pathogen Informatics"/>
        </authorList>
    </citation>
    <scope>NUCLEOTIDE SEQUENCE [LARGE SCALE GENOMIC DNA]</scope>
    <source>
        <strain evidence="2 3">NCTC13354</strain>
    </source>
</reference>
<evidence type="ECO:0008006" key="4">
    <source>
        <dbReference type="Google" id="ProtNLM"/>
    </source>
</evidence>
<sequence length="129" mass="13499">MSTAAEQQRQIAPNYRPVIQAPGLSVVPTPAPARSFISTVFVCIGLVVGAVVGAFHLNTLMIQGAYDVKNISVELNEMVAREATLKKDVLGLSTPGELRVRADALGLVPAQGARHVNLETGVITAPAGK</sequence>
<dbReference type="KEGG" id="tbw:NCTC13354_00295"/>
<dbReference type="Proteomes" id="UP000269542">
    <property type="component" value="Chromosome"/>
</dbReference>
<dbReference type="OrthoDB" id="3267558at2"/>
<name>A0A3S4VEV2_9ACTO</name>
<proteinExistence type="predicted"/>
<keyword evidence="1" id="KW-0812">Transmembrane</keyword>